<accession>A0AAQ4D228</accession>
<organism evidence="1 2">
    <name type="scientific">Amblyomma americanum</name>
    <name type="common">Lone star tick</name>
    <dbReference type="NCBI Taxonomy" id="6943"/>
    <lineage>
        <taxon>Eukaryota</taxon>
        <taxon>Metazoa</taxon>
        <taxon>Ecdysozoa</taxon>
        <taxon>Arthropoda</taxon>
        <taxon>Chelicerata</taxon>
        <taxon>Arachnida</taxon>
        <taxon>Acari</taxon>
        <taxon>Parasitiformes</taxon>
        <taxon>Ixodida</taxon>
        <taxon>Ixodoidea</taxon>
        <taxon>Ixodidae</taxon>
        <taxon>Amblyomminae</taxon>
        <taxon>Amblyomma</taxon>
    </lineage>
</organism>
<protein>
    <submittedName>
        <fullName evidence="1">Uncharacterized protein</fullName>
    </submittedName>
</protein>
<gene>
    <name evidence="1" type="ORF">V5799_000776</name>
</gene>
<comment type="caution">
    <text evidence="1">The sequence shown here is derived from an EMBL/GenBank/DDBJ whole genome shotgun (WGS) entry which is preliminary data.</text>
</comment>
<evidence type="ECO:0000313" key="2">
    <source>
        <dbReference type="Proteomes" id="UP001321473"/>
    </source>
</evidence>
<reference evidence="1 2" key="1">
    <citation type="journal article" date="2023" name="Arcadia Sci">
        <title>De novo assembly of a long-read Amblyomma americanum tick genome.</title>
        <authorList>
            <person name="Chou S."/>
            <person name="Poskanzer K.E."/>
            <person name="Rollins M."/>
            <person name="Thuy-Boun P.S."/>
        </authorList>
    </citation>
    <scope>NUCLEOTIDE SEQUENCE [LARGE SCALE GENOMIC DNA]</scope>
    <source>
        <strain evidence="1">F_SG_1</strain>
        <tissue evidence="1">Salivary glands</tissue>
    </source>
</reference>
<dbReference type="Proteomes" id="UP001321473">
    <property type="component" value="Unassembled WGS sequence"/>
</dbReference>
<keyword evidence="2" id="KW-1185">Reference proteome</keyword>
<proteinExistence type="predicted"/>
<dbReference type="AlphaFoldDB" id="A0AAQ4D228"/>
<sequence length="119" mass="13430">MASTNNKLPDLMHLFYSEQNSAMDTWQLLSTTAGSALQVWCEPLVSLGQPSRGTLEDCPEHCVPFVNHKTKSFLTFYFQIYCNTITSRDGATPMALQHEYGDSHKLSMRRDAESVLPRS</sequence>
<dbReference type="EMBL" id="JARKHS020036180">
    <property type="protein sequence ID" value="KAK8756518.1"/>
    <property type="molecule type" value="Genomic_DNA"/>
</dbReference>
<name>A0AAQ4D228_AMBAM</name>
<evidence type="ECO:0000313" key="1">
    <source>
        <dbReference type="EMBL" id="KAK8756518.1"/>
    </source>
</evidence>